<dbReference type="InterPro" id="IPR012337">
    <property type="entry name" value="RNaseH-like_sf"/>
</dbReference>
<dbReference type="Proteomes" id="UP000025229">
    <property type="component" value="Chromosome"/>
</dbReference>
<dbReference type="SUPFAM" id="SSF53098">
    <property type="entry name" value="Ribonuclease H-like"/>
    <property type="match status" value="1"/>
</dbReference>
<keyword evidence="4" id="KW-1185">Reference proteome</keyword>
<dbReference type="KEGG" id="rrd:RradSPS_2929"/>
<name>A0A023X6Y8_RUBRA</name>
<dbReference type="AlphaFoldDB" id="A0A023X6Y8"/>
<keyword evidence="3" id="KW-0614">Plasmid</keyword>
<evidence type="ECO:0000259" key="1">
    <source>
        <dbReference type="Pfam" id="PF01609"/>
    </source>
</evidence>
<dbReference type="PANTHER" id="PTHR30007:SF1">
    <property type="entry name" value="BLR1914 PROTEIN"/>
    <property type="match status" value="1"/>
</dbReference>
<dbReference type="InterPro" id="IPR002559">
    <property type="entry name" value="Transposase_11"/>
</dbReference>
<dbReference type="KEGG" id="rrd:RradSPS_1012"/>
<proteinExistence type="predicted"/>
<sequence length="127" mass="14838">MSTKIHMSVDSLGRPVRFILTAGQANDAPQAERLLEGVQATFVIADRGYDSQKIIEQIEETGARAVIPPRANRRVKRPYDKELYKKRNLIERSFNKLKRFRRIATRYDRKAVYYKSFLYLAASLMWV</sequence>
<dbReference type="GO" id="GO:0003677">
    <property type="term" value="F:DNA binding"/>
    <property type="evidence" value="ECO:0007669"/>
    <property type="project" value="InterPro"/>
</dbReference>
<dbReference type="Proteomes" id="UP000025229">
    <property type="component" value="Plasmid 1"/>
</dbReference>
<feature type="domain" description="Transposase IS4-like" evidence="1">
    <location>
        <begin position="3"/>
        <end position="123"/>
    </location>
</feature>
<evidence type="ECO:0000313" key="3">
    <source>
        <dbReference type="EMBL" id="AHY48212.1"/>
    </source>
</evidence>
<dbReference type="STRING" id="42256.RradSPS_1012"/>
<reference evidence="3 4" key="1">
    <citation type="submission" date="2014-03" db="EMBL/GenBank/DDBJ databases">
        <title>Complete genome sequence of the Radio-Resistant Rubrobacter radiotolerans RSPS-4.</title>
        <authorList>
            <person name="Egas C.C."/>
            <person name="Barroso C.C."/>
            <person name="Froufe H.J.C."/>
            <person name="Pacheco J.J."/>
            <person name="Albuquerque L.L."/>
            <person name="da Costa M.M.S."/>
        </authorList>
    </citation>
    <scope>NUCLEOTIDE SEQUENCE [LARGE SCALE GENOMIC DNA]</scope>
    <source>
        <strain evidence="3 4">RSPS-4</strain>
        <plasmid evidence="3 4">1</plasmid>
    </source>
</reference>
<dbReference type="EMBL" id="CP007514">
    <property type="protein sequence ID" value="AHY46295.1"/>
    <property type="molecule type" value="Genomic_DNA"/>
</dbReference>
<dbReference type="GO" id="GO:0004803">
    <property type="term" value="F:transposase activity"/>
    <property type="evidence" value="ECO:0007669"/>
    <property type="project" value="InterPro"/>
</dbReference>
<protein>
    <submittedName>
        <fullName evidence="3">Transposase</fullName>
    </submittedName>
</protein>
<evidence type="ECO:0000313" key="2">
    <source>
        <dbReference type="EMBL" id="AHY46295.1"/>
    </source>
</evidence>
<dbReference type="EMBL" id="CP007515">
    <property type="protein sequence ID" value="AHY48212.1"/>
    <property type="molecule type" value="Genomic_DNA"/>
</dbReference>
<dbReference type="PATRIC" id="fig|42256.3.peg.1022"/>
<dbReference type="eggNOG" id="COG3385">
    <property type="taxonomic scope" value="Bacteria"/>
</dbReference>
<dbReference type="Pfam" id="PF01609">
    <property type="entry name" value="DDE_Tnp_1"/>
    <property type="match status" value="1"/>
</dbReference>
<evidence type="ECO:0000313" key="4">
    <source>
        <dbReference type="Proteomes" id="UP000025229"/>
    </source>
</evidence>
<dbReference type="NCBIfam" id="NF033580">
    <property type="entry name" value="transpos_IS5_3"/>
    <property type="match status" value="1"/>
</dbReference>
<gene>
    <name evidence="2" type="ORF">RradSPS_1012</name>
    <name evidence="3" type="ORF">RradSPS_2929</name>
</gene>
<dbReference type="PANTHER" id="PTHR30007">
    <property type="entry name" value="PHP DOMAIN PROTEIN"/>
    <property type="match status" value="1"/>
</dbReference>
<dbReference type="HOGENOM" id="CLU_055261_9_1_11"/>
<geneLocation type="plasmid" evidence="3">
    <name>1</name>
</geneLocation>
<organism evidence="3 4">
    <name type="scientific">Rubrobacter radiotolerans</name>
    <name type="common">Arthrobacter radiotolerans</name>
    <dbReference type="NCBI Taxonomy" id="42256"/>
    <lineage>
        <taxon>Bacteria</taxon>
        <taxon>Bacillati</taxon>
        <taxon>Actinomycetota</taxon>
        <taxon>Rubrobacteria</taxon>
        <taxon>Rubrobacterales</taxon>
        <taxon>Rubrobacteraceae</taxon>
        <taxon>Rubrobacter</taxon>
    </lineage>
</organism>
<accession>A0A023X6Y8</accession>
<dbReference type="GO" id="GO:0006313">
    <property type="term" value="P:DNA transposition"/>
    <property type="evidence" value="ECO:0007669"/>
    <property type="project" value="InterPro"/>
</dbReference>